<accession>A0ABW3VKS8</accession>
<dbReference type="RefSeq" id="WP_346090028.1">
    <property type="nucleotide sequence ID" value="NZ_BAABKS010000005.1"/>
</dbReference>
<dbReference type="Pfam" id="PF01796">
    <property type="entry name" value="OB_ChsH2_C"/>
    <property type="match status" value="1"/>
</dbReference>
<evidence type="ECO:0000259" key="1">
    <source>
        <dbReference type="Pfam" id="PF01796"/>
    </source>
</evidence>
<reference evidence="4" key="1">
    <citation type="journal article" date="2019" name="Int. J. Syst. Evol. Microbiol.">
        <title>The Global Catalogue of Microorganisms (GCM) 10K type strain sequencing project: providing services to taxonomists for standard genome sequencing and annotation.</title>
        <authorList>
            <consortium name="The Broad Institute Genomics Platform"/>
            <consortium name="The Broad Institute Genome Sequencing Center for Infectious Disease"/>
            <person name="Wu L."/>
            <person name="Ma J."/>
        </authorList>
    </citation>
    <scope>NUCLEOTIDE SEQUENCE [LARGE SCALE GENOMIC DNA]</scope>
    <source>
        <strain evidence="4">CCUG 49018</strain>
    </source>
</reference>
<dbReference type="Gene3D" id="6.10.30.10">
    <property type="match status" value="1"/>
</dbReference>
<dbReference type="InterPro" id="IPR002878">
    <property type="entry name" value="ChsH2_C"/>
</dbReference>
<name>A0ABW3VKS8_9PSEU</name>
<feature type="domain" description="ChsH2 C-terminal OB-fold" evidence="1">
    <location>
        <begin position="57"/>
        <end position="119"/>
    </location>
</feature>
<dbReference type="SUPFAM" id="SSF50249">
    <property type="entry name" value="Nucleic acid-binding proteins"/>
    <property type="match status" value="1"/>
</dbReference>
<dbReference type="Proteomes" id="UP001597182">
    <property type="component" value="Unassembled WGS sequence"/>
</dbReference>
<proteinExistence type="predicted"/>
<dbReference type="InterPro" id="IPR022002">
    <property type="entry name" value="ChsH2_Znr"/>
</dbReference>
<dbReference type="Pfam" id="PF12172">
    <property type="entry name" value="zf-ChsH2"/>
    <property type="match status" value="1"/>
</dbReference>
<evidence type="ECO:0000313" key="4">
    <source>
        <dbReference type="Proteomes" id="UP001597182"/>
    </source>
</evidence>
<sequence>MGVDAALTGPAAGLTDAFWAAAGRRELVRPVCRDCGRSFFTPQIACPGCLSENWAYEPSTGRGRVYSATVVHKPPSPGFVVPFRLGIVDLDEGWSMLAELVGGPDGRLPAIDAPVRVTWTERDGRVLPAFTEDGATS</sequence>
<protein>
    <submittedName>
        <fullName evidence="3">Zn-ribbon domain-containing OB-fold protein</fullName>
    </submittedName>
</protein>
<dbReference type="PANTHER" id="PTHR34075:SF5">
    <property type="entry name" value="BLR3430 PROTEIN"/>
    <property type="match status" value="1"/>
</dbReference>
<dbReference type="InterPro" id="IPR012340">
    <property type="entry name" value="NA-bd_OB-fold"/>
</dbReference>
<evidence type="ECO:0000313" key="3">
    <source>
        <dbReference type="EMBL" id="MFD1235488.1"/>
    </source>
</evidence>
<keyword evidence="4" id="KW-1185">Reference proteome</keyword>
<dbReference type="EMBL" id="JBHTMB010000164">
    <property type="protein sequence ID" value="MFD1235488.1"/>
    <property type="molecule type" value="Genomic_DNA"/>
</dbReference>
<evidence type="ECO:0000259" key="2">
    <source>
        <dbReference type="Pfam" id="PF12172"/>
    </source>
</evidence>
<comment type="caution">
    <text evidence="3">The sequence shown here is derived from an EMBL/GenBank/DDBJ whole genome shotgun (WGS) entry which is preliminary data.</text>
</comment>
<gene>
    <name evidence="3" type="ORF">ACFQ34_19545</name>
</gene>
<dbReference type="PANTHER" id="PTHR34075">
    <property type="entry name" value="BLR3430 PROTEIN"/>
    <property type="match status" value="1"/>
</dbReference>
<dbReference type="InterPro" id="IPR052513">
    <property type="entry name" value="Thioester_dehydratase-like"/>
</dbReference>
<organism evidence="3 4">
    <name type="scientific">Pseudonocardia benzenivorans</name>
    <dbReference type="NCBI Taxonomy" id="228005"/>
    <lineage>
        <taxon>Bacteria</taxon>
        <taxon>Bacillati</taxon>
        <taxon>Actinomycetota</taxon>
        <taxon>Actinomycetes</taxon>
        <taxon>Pseudonocardiales</taxon>
        <taxon>Pseudonocardiaceae</taxon>
        <taxon>Pseudonocardia</taxon>
    </lineage>
</organism>
<feature type="domain" description="ChsH2 rubredoxin-like zinc ribbon" evidence="2">
    <location>
        <begin position="19"/>
        <end position="54"/>
    </location>
</feature>